<evidence type="ECO:0000313" key="2">
    <source>
        <dbReference type="Proteomes" id="UP000663882"/>
    </source>
</evidence>
<accession>A0A815STN4</accession>
<feature type="non-terminal residue" evidence="1">
    <location>
        <position position="8"/>
    </location>
</feature>
<comment type="caution">
    <text evidence="1">The sequence shown here is derived from an EMBL/GenBank/DDBJ whole genome shotgun (WGS) entry which is preliminary data.</text>
</comment>
<dbReference type="Proteomes" id="UP000663882">
    <property type="component" value="Unassembled WGS sequence"/>
</dbReference>
<evidence type="ECO:0000313" key="1">
    <source>
        <dbReference type="EMBL" id="CAF1495148.1"/>
    </source>
</evidence>
<sequence length="8" mass="978">MVRSARMQ</sequence>
<name>A0A815STN4_9BILA</name>
<protein>
    <submittedName>
        <fullName evidence="1">Uncharacterized protein</fullName>
    </submittedName>
</protein>
<gene>
    <name evidence="1" type="ORF">RFH988_LOCUS38561</name>
</gene>
<reference evidence="1" key="1">
    <citation type="submission" date="2021-02" db="EMBL/GenBank/DDBJ databases">
        <authorList>
            <person name="Nowell W R."/>
        </authorList>
    </citation>
    <scope>NUCLEOTIDE SEQUENCE</scope>
</reference>
<proteinExistence type="predicted"/>
<dbReference type="EMBL" id="CAJNOO010009901">
    <property type="protein sequence ID" value="CAF1495148.1"/>
    <property type="molecule type" value="Genomic_DNA"/>
</dbReference>
<organism evidence="1 2">
    <name type="scientific">Rotaria sordida</name>
    <dbReference type="NCBI Taxonomy" id="392033"/>
    <lineage>
        <taxon>Eukaryota</taxon>
        <taxon>Metazoa</taxon>
        <taxon>Spiralia</taxon>
        <taxon>Gnathifera</taxon>
        <taxon>Rotifera</taxon>
        <taxon>Eurotatoria</taxon>
        <taxon>Bdelloidea</taxon>
        <taxon>Philodinida</taxon>
        <taxon>Philodinidae</taxon>
        <taxon>Rotaria</taxon>
    </lineage>
</organism>